<dbReference type="InterPro" id="IPR013653">
    <property type="entry name" value="GCN5-like_dom"/>
</dbReference>
<keyword evidence="2" id="KW-0808">Transferase</keyword>
<protein>
    <submittedName>
        <fullName evidence="2">GNAT family N-acetyltransferase</fullName>
    </submittedName>
</protein>
<dbReference type="GO" id="GO:0016747">
    <property type="term" value="F:acyltransferase activity, transferring groups other than amino-acyl groups"/>
    <property type="evidence" value="ECO:0007669"/>
    <property type="project" value="InterPro"/>
</dbReference>
<dbReference type="Pfam" id="PF08445">
    <property type="entry name" value="FR47"/>
    <property type="match status" value="1"/>
</dbReference>
<dbReference type="SUPFAM" id="SSF55729">
    <property type="entry name" value="Acyl-CoA N-acyltransferases (Nat)"/>
    <property type="match status" value="1"/>
</dbReference>
<evidence type="ECO:0000313" key="2">
    <source>
        <dbReference type="EMBL" id="AWN22853.1"/>
    </source>
</evidence>
<dbReference type="RefSeq" id="WP_109826166.1">
    <property type="nucleotide sequence ID" value="NZ_CP029494.1"/>
</dbReference>
<dbReference type="AlphaFoldDB" id="A0A2Z3JCG8"/>
<keyword evidence="3" id="KW-1185">Reference proteome</keyword>
<dbReference type="InterPro" id="IPR016181">
    <property type="entry name" value="Acyl_CoA_acyltransferase"/>
</dbReference>
<dbReference type="InterPro" id="IPR000182">
    <property type="entry name" value="GNAT_dom"/>
</dbReference>
<name>A0A2Z3JCG8_9DEIO</name>
<gene>
    <name evidence="2" type="ORF">DKM44_06115</name>
</gene>
<proteinExistence type="predicted"/>
<evidence type="ECO:0000313" key="3">
    <source>
        <dbReference type="Proteomes" id="UP000245368"/>
    </source>
</evidence>
<reference evidence="2 3" key="1">
    <citation type="submission" date="2018-05" db="EMBL/GenBank/DDBJ databases">
        <title>Complete Genome Sequence of Deinococcus sp. strain 17bor-2.</title>
        <authorList>
            <person name="Srinivasan S."/>
        </authorList>
    </citation>
    <scope>NUCLEOTIDE SEQUENCE [LARGE SCALE GENOMIC DNA]</scope>
    <source>
        <strain evidence="2 3">17bor-2</strain>
    </source>
</reference>
<dbReference type="Gene3D" id="3.40.630.30">
    <property type="match status" value="1"/>
</dbReference>
<organism evidence="2 3">
    <name type="scientific">Deinococcus irradiatisoli</name>
    <dbReference type="NCBI Taxonomy" id="2202254"/>
    <lineage>
        <taxon>Bacteria</taxon>
        <taxon>Thermotogati</taxon>
        <taxon>Deinococcota</taxon>
        <taxon>Deinococci</taxon>
        <taxon>Deinococcales</taxon>
        <taxon>Deinococcaceae</taxon>
        <taxon>Deinococcus</taxon>
    </lineage>
</organism>
<dbReference type="PROSITE" id="PS51186">
    <property type="entry name" value="GNAT"/>
    <property type="match status" value="1"/>
</dbReference>
<accession>A0A2Z3JCG8</accession>
<dbReference type="OrthoDB" id="9797456at2"/>
<dbReference type="EMBL" id="CP029494">
    <property type="protein sequence ID" value="AWN22853.1"/>
    <property type="molecule type" value="Genomic_DNA"/>
</dbReference>
<evidence type="ECO:0000259" key="1">
    <source>
        <dbReference type="PROSITE" id="PS51186"/>
    </source>
</evidence>
<sequence>MHLLDDPVLAALTGPQKSFAEVRGPLHSYPADVAPFSAFEGPAAGLAGALAQFRRPVVLFRPQPEPAPPGWSLRPTSEAVQMLLEDESQLDPSPTTFTALTLAQAAEASALIRLTQPGPFEARTMQLGRYIGVRSGGELVAMAGERLRPPGFVEISAVCTHPAARGQGLAGGLVSVLAREALARGERPFLHVMTGNLAARRVYGRLGFAERAPMVVSVWVPDGA</sequence>
<dbReference type="KEGG" id="dez:DKM44_06115"/>
<feature type="domain" description="N-acetyltransferase" evidence="1">
    <location>
        <begin position="95"/>
        <end position="224"/>
    </location>
</feature>
<dbReference type="CDD" id="cd04301">
    <property type="entry name" value="NAT_SF"/>
    <property type="match status" value="1"/>
</dbReference>
<dbReference type="Proteomes" id="UP000245368">
    <property type="component" value="Chromosome"/>
</dbReference>